<proteinExistence type="predicted"/>
<dbReference type="EMBL" id="SRLO01000013">
    <property type="protein sequence ID" value="TNN86815.1"/>
    <property type="molecule type" value="Genomic_DNA"/>
</dbReference>
<evidence type="ECO:0000313" key="2">
    <source>
        <dbReference type="EMBL" id="TNN86815.1"/>
    </source>
</evidence>
<organism evidence="2 3">
    <name type="scientific">Liparis tanakae</name>
    <name type="common">Tanaka's snailfish</name>
    <dbReference type="NCBI Taxonomy" id="230148"/>
    <lineage>
        <taxon>Eukaryota</taxon>
        <taxon>Metazoa</taxon>
        <taxon>Chordata</taxon>
        <taxon>Craniata</taxon>
        <taxon>Vertebrata</taxon>
        <taxon>Euteleostomi</taxon>
        <taxon>Actinopterygii</taxon>
        <taxon>Neopterygii</taxon>
        <taxon>Teleostei</taxon>
        <taxon>Neoteleostei</taxon>
        <taxon>Acanthomorphata</taxon>
        <taxon>Eupercaria</taxon>
        <taxon>Perciformes</taxon>
        <taxon>Cottioidei</taxon>
        <taxon>Cottales</taxon>
        <taxon>Liparidae</taxon>
        <taxon>Liparis</taxon>
    </lineage>
</organism>
<comment type="caution">
    <text evidence="2">The sequence shown here is derived from an EMBL/GenBank/DDBJ whole genome shotgun (WGS) entry which is preliminary data.</text>
</comment>
<evidence type="ECO:0000313" key="3">
    <source>
        <dbReference type="Proteomes" id="UP000314294"/>
    </source>
</evidence>
<keyword evidence="3" id="KW-1185">Reference proteome</keyword>
<name>A0A4Z2J8X4_9TELE</name>
<protein>
    <submittedName>
        <fullName evidence="2">Uncharacterized protein</fullName>
    </submittedName>
</protein>
<gene>
    <name evidence="2" type="ORF">EYF80_002998</name>
</gene>
<sequence length="81" mass="8746">MGDRHNRLPLLRVGRNGAEQDFQKLKVLEVPPAMVVVVMVAVVVVGGIVILGISAHKLNCEISWHLSCDEQGGGCSKIDEL</sequence>
<keyword evidence="1" id="KW-0472">Membrane</keyword>
<keyword evidence="1" id="KW-1133">Transmembrane helix</keyword>
<dbReference type="Proteomes" id="UP000314294">
    <property type="component" value="Unassembled WGS sequence"/>
</dbReference>
<evidence type="ECO:0000256" key="1">
    <source>
        <dbReference type="SAM" id="Phobius"/>
    </source>
</evidence>
<reference evidence="2 3" key="1">
    <citation type="submission" date="2019-03" db="EMBL/GenBank/DDBJ databases">
        <title>First draft genome of Liparis tanakae, snailfish: a comprehensive survey of snailfish specific genes.</title>
        <authorList>
            <person name="Kim W."/>
            <person name="Song I."/>
            <person name="Jeong J.-H."/>
            <person name="Kim D."/>
            <person name="Kim S."/>
            <person name="Ryu S."/>
            <person name="Song J.Y."/>
            <person name="Lee S.K."/>
        </authorList>
    </citation>
    <scope>NUCLEOTIDE SEQUENCE [LARGE SCALE GENOMIC DNA]</scope>
    <source>
        <tissue evidence="2">Muscle</tissue>
    </source>
</reference>
<feature type="transmembrane region" description="Helical" evidence="1">
    <location>
        <begin position="33"/>
        <end position="53"/>
    </location>
</feature>
<keyword evidence="1" id="KW-0812">Transmembrane</keyword>
<dbReference type="AlphaFoldDB" id="A0A4Z2J8X4"/>
<accession>A0A4Z2J8X4</accession>